<feature type="region of interest" description="Disordered" evidence="1">
    <location>
        <begin position="302"/>
        <end position="322"/>
    </location>
</feature>
<proteinExistence type="predicted"/>
<dbReference type="Proteomes" id="UP000269669">
    <property type="component" value="Unassembled WGS sequence"/>
</dbReference>
<evidence type="ECO:0000313" key="3">
    <source>
        <dbReference type="EMBL" id="RSL17339.1"/>
    </source>
</evidence>
<sequence>MPRSRGKYHFPATQCHFRLAFDGDFSFTVDKLLLYGIKETPVRFQTTETVQTPDSEIVLRALETTLPEISSEVVRDGDQIILRGLGPSPRTRNPRDITVLHISSHQETTVIHADVNFQASALLGATSQDSVVRSKLDYVFDQVRSQLSLETRRDPVSELVPHSATFAPAIAPFVAEPALHSETEPVERSRWEFRAESEQTVSPAESPVLPAERPFVPLFTRYEPIRVEPAVEPVVEPAVEPFVELVAEEVVAAPESPGPAPAVESEPVDLAVPAEVELVAPAPVVEKVAAAPVSPVETAVAASVEPAKPRPEHPTLQFSSSQKAQRTHVPALIAAIVALLLLFAVAAYYLLRPNPPDPSPTSLPVKTQPVKQGAVFLSSTSGTGLSLNGFVADPAQFFQLA</sequence>
<evidence type="ECO:0000313" key="4">
    <source>
        <dbReference type="Proteomes" id="UP000269669"/>
    </source>
</evidence>
<dbReference type="EMBL" id="RSDW01000001">
    <property type="protein sequence ID" value="RSL17339.1"/>
    <property type="molecule type" value="Genomic_DNA"/>
</dbReference>
<dbReference type="RefSeq" id="WP_125485838.1">
    <property type="nucleotide sequence ID" value="NZ_RSDW01000001.1"/>
</dbReference>
<keyword evidence="2" id="KW-0472">Membrane</keyword>
<dbReference type="OrthoDB" id="116733at2"/>
<keyword evidence="2" id="KW-1133">Transmembrane helix</keyword>
<keyword evidence="2" id="KW-0812">Transmembrane</keyword>
<name>A0A3R9QAT1_9BACT</name>
<comment type="caution">
    <text evidence="3">The sequence shown here is derived from an EMBL/GenBank/DDBJ whole genome shotgun (WGS) entry which is preliminary data.</text>
</comment>
<dbReference type="AlphaFoldDB" id="A0A3R9QAT1"/>
<accession>A0A3R9QAT1</accession>
<gene>
    <name evidence="3" type="ORF">EDE15_2871</name>
</gene>
<feature type="transmembrane region" description="Helical" evidence="2">
    <location>
        <begin position="329"/>
        <end position="351"/>
    </location>
</feature>
<organism evidence="3 4">
    <name type="scientific">Edaphobacter aggregans</name>
    <dbReference type="NCBI Taxonomy" id="570835"/>
    <lineage>
        <taxon>Bacteria</taxon>
        <taxon>Pseudomonadati</taxon>
        <taxon>Acidobacteriota</taxon>
        <taxon>Terriglobia</taxon>
        <taxon>Terriglobales</taxon>
        <taxon>Acidobacteriaceae</taxon>
        <taxon>Edaphobacter</taxon>
    </lineage>
</organism>
<evidence type="ECO:0000256" key="2">
    <source>
        <dbReference type="SAM" id="Phobius"/>
    </source>
</evidence>
<keyword evidence="4" id="KW-1185">Reference proteome</keyword>
<evidence type="ECO:0000256" key="1">
    <source>
        <dbReference type="SAM" id="MobiDB-lite"/>
    </source>
</evidence>
<protein>
    <submittedName>
        <fullName evidence="3">Uncharacterized protein</fullName>
    </submittedName>
</protein>
<reference evidence="3 4" key="1">
    <citation type="submission" date="2018-12" db="EMBL/GenBank/DDBJ databases">
        <title>Sequencing of bacterial isolates from soil warming experiment in Harvard Forest, Massachusetts, USA.</title>
        <authorList>
            <person name="Deangelis K."/>
        </authorList>
    </citation>
    <scope>NUCLEOTIDE SEQUENCE [LARGE SCALE GENOMIC DNA]</scope>
    <source>
        <strain evidence="3 4">EB153</strain>
    </source>
</reference>